<evidence type="ECO:0000313" key="2">
    <source>
        <dbReference type="Proteomes" id="UP001055439"/>
    </source>
</evidence>
<evidence type="ECO:0000313" key="1">
    <source>
        <dbReference type="EMBL" id="URE08410.1"/>
    </source>
</evidence>
<gene>
    <name evidence="1" type="ORF">MUK42_37771</name>
</gene>
<keyword evidence="2" id="KW-1185">Reference proteome</keyword>
<name>A0A9E7G5F5_9LILI</name>
<reference evidence="1" key="1">
    <citation type="submission" date="2022-05" db="EMBL/GenBank/DDBJ databases">
        <title>The Musa troglodytarum L. genome provides insights into the mechanism of non-climacteric behaviour and enrichment of carotenoids.</title>
        <authorList>
            <person name="Wang J."/>
        </authorList>
    </citation>
    <scope>NUCLEOTIDE SEQUENCE</scope>
    <source>
        <tissue evidence="1">Leaf</tissue>
    </source>
</reference>
<accession>A0A9E7G5F5</accession>
<organism evidence="1 2">
    <name type="scientific">Musa troglodytarum</name>
    <name type="common">fe'i banana</name>
    <dbReference type="NCBI Taxonomy" id="320322"/>
    <lineage>
        <taxon>Eukaryota</taxon>
        <taxon>Viridiplantae</taxon>
        <taxon>Streptophyta</taxon>
        <taxon>Embryophyta</taxon>
        <taxon>Tracheophyta</taxon>
        <taxon>Spermatophyta</taxon>
        <taxon>Magnoliopsida</taxon>
        <taxon>Liliopsida</taxon>
        <taxon>Zingiberales</taxon>
        <taxon>Musaceae</taxon>
        <taxon>Musa</taxon>
    </lineage>
</organism>
<proteinExistence type="predicted"/>
<dbReference type="Proteomes" id="UP001055439">
    <property type="component" value="Chromosome 6"/>
</dbReference>
<dbReference type="AlphaFoldDB" id="A0A9E7G5F5"/>
<sequence length="60" mass="6655">MRRALVNQEEASIQWVAVANSAVFKGMPVTFDAMLVIMNNINNHQGLSQDVPHQCGLEMV</sequence>
<protein>
    <submittedName>
        <fullName evidence="1">Uncharacterized protein</fullName>
    </submittedName>
</protein>
<dbReference type="EMBL" id="CP097508">
    <property type="protein sequence ID" value="URE08410.1"/>
    <property type="molecule type" value="Genomic_DNA"/>
</dbReference>